<reference evidence="2" key="1">
    <citation type="submission" date="2019-07" db="EMBL/GenBank/DDBJ databases">
        <title>Chitinimonas sp. nov., isolated from Ny-Alesund, arctica soil.</title>
        <authorList>
            <person name="Xu Q."/>
            <person name="Peng F."/>
        </authorList>
    </citation>
    <scope>NUCLEOTIDE SEQUENCE [LARGE SCALE GENOMIC DNA]</scope>
    <source>
        <strain evidence="2">R3-44</strain>
    </source>
</reference>
<organism evidence="1 2">
    <name type="scientific">Chitinimonas arctica</name>
    <dbReference type="NCBI Taxonomy" id="2594795"/>
    <lineage>
        <taxon>Bacteria</taxon>
        <taxon>Pseudomonadati</taxon>
        <taxon>Pseudomonadota</taxon>
        <taxon>Betaproteobacteria</taxon>
        <taxon>Neisseriales</taxon>
        <taxon>Chitinibacteraceae</taxon>
        <taxon>Chitinimonas</taxon>
    </lineage>
</organism>
<dbReference type="AlphaFoldDB" id="A0A516SIP7"/>
<dbReference type="RefSeq" id="WP_144279400.1">
    <property type="nucleotide sequence ID" value="NZ_CP041730.1"/>
</dbReference>
<dbReference type="EMBL" id="CP041730">
    <property type="protein sequence ID" value="QDQ28013.1"/>
    <property type="molecule type" value="Genomic_DNA"/>
</dbReference>
<evidence type="ECO:0000313" key="1">
    <source>
        <dbReference type="EMBL" id="QDQ28013.1"/>
    </source>
</evidence>
<proteinExistence type="predicted"/>
<gene>
    <name evidence="1" type="ORF">FNU76_17600</name>
</gene>
<name>A0A516SIP7_9NEIS</name>
<dbReference type="Proteomes" id="UP000317550">
    <property type="component" value="Chromosome"/>
</dbReference>
<protein>
    <submittedName>
        <fullName evidence="1">Uncharacterized protein</fullName>
    </submittedName>
</protein>
<dbReference type="KEGG" id="cari:FNU76_17600"/>
<evidence type="ECO:0000313" key="2">
    <source>
        <dbReference type="Proteomes" id="UP000317550"/>
    </source>
</evidence>
<accession>A0A516SIP7</accession>
<sequence length="97" mass="10104">MWIASSAMMHLAVFSAAIENILSGINGPSASRGFTGLPAAMGLTIGTRLDYSAGPPYHFSSTVLAKEGINHALSGFSNLQATPRLIQALPPLPASMY</sequence>
<keyword evidence="2" id="KW-1185">Reference proteome</keyword>